<name>A0ABT6WPX5_9ACTN</name>
<dbReference type="EMBL" id="JASCTH010000016">
    <property type="protein sequence ID" value="MDI6101769.1"/>
    <property type="molecule type" value="Genomic_DNA"/>
</dbReference>
<comment type="caution">
    <text evidence="1">The sequence shown here is derived from an EMBL/GenBank/DDBJ whole genome shotgun (WGS) entry which is preliminary data.</text>
</comment>
<keyword evidence="2" id="KW-1185">Reference proteome</keyword>
<proteinExistence type="predicted"/>
<accession>A0ABT6WPX5</accession>
<dbReference type="Proteomes" id="UP001241758">
    <property type="component" value="Unassembled WGS sequence"/>
</dbReference>
<organism evidence="1 2">
    <name type="scientific">Actinoplanes sandaracinus</name>
    <dbReference type="NCBI Taxonomy" id="3045177"/>
    <lineage>
        <taxon>Bacteria</taxon>
        <taxon>Bacillati</taxon>
        <taxon>Actinomycetota</taxon>
        <taxon>Actinomycetes</taxon>
        <taxon>Micromonosporales</taxon>
        <taxon>Micromonosporaceae</taxon>
        <taxon>Actinoplanes</taxon>
    </lineage>
</organism>
<dbReference type="RefSeq" id="WP_282762752.1">
    <property type="nucleotide sequence ID" value="NZ_JASCTH010000016.1"/>
</dbReference>
<gene>
    <name evidence="1" type="ORF">QLQ12_24410</name>
</gene>
<sequence>MDLRVEPWQRPAHHATGREAVAMLVAFAGDDVLTELALAGTVPETAPVDALNVHLHRYAEEPEWIDGFRTGPLRDLAAQQLPDLRPLDEATCCYTIRVAVQDPPDLAHLQLAWQVAASVARAGAVAVLDVYAHDWFPGEAVAALDAHRPFVPMREISVVAEAESVPGFGHPVHTRGMIKFGRPDLVIGVPEDQIGDAATILNQLGRMLAEGEVLEPGQDLRVEGKRVLTVVPYRPGGRIPDVALIDDGLLIVDAAS</sequence>
<reference evidence="1 2" key="1">
    <citation type="submission" date="2023-05" db="EMBL/GenBank/DDBJ databases">
        <title>Actinoplanes sp. NEAU-A12 genome sequencing.</title>
        <authorList>
            <person name="Wang Z.-S."/>
        </authorList>
    </citation>
    <scope>NUCLEOTIDE SEQUENCE [LARGE SCALE GENOMIC DNA]</scope>
    <source>
        <strain evidence="1 2">NEAU-A12</strain>
    </source>
</reference>
<evidence type="ECO:0000313" key="2">
    <source>
        <dbReference type="Proteomes" id="UP001241758"/>
    </source>
</evidence>
<protein>
    <recommendedName>
        <fullName evidence="3">DUF4261 domain-containing protein</fullName>
    </recommendedName>
</protein>
<evidence type="ECO:0000313" key="1">
    <source>
        <dbReference type="EMBL" id="MDI6101769.1"/>
    </source>
</evidence>
<evidence type="ECO:0008006" key="3">
    <source>
        <dbReference type="Google" id="ProtNLM"/>
    </source>
</evidence>